<gene>
    <name evidence="7" type="ORF">SAMN04488522_103787</name>
</gene>
<comment type="similarity">
    <text evidence="1">Belongs to the HSP15 family.</text>
</comment>
<evidence type="ECO:0000256" key="5">
    <source>
        <dbReference type="SAM" id="MobiDB-lite"/>
    </source>
</evidence>
<dbReference type="Pfam" id="PF01479">
    <property type="entry name" value="S4"/>
    <property type="match status" value="1"/>
</dbReference>
<keyword evidence="3" id="KW-0238">DNA-binding</keyword>
<dbReference type="Proteomes" id="UP000184287">
    <property type="component" value="Unassembled WGS sequence"/>
</dbReference>
<dbReference type="EMBL" id="FQUQ01000003">
    <property type="protein sequence ID" value="SHF82390.1"/>
    <property type="molecule type" value="Genomic_DNA"/>
</dbReference>
<feature type="compositionally biased region" description="Acidic residues" evidence="5">
    <location>
        <begin position="123"/>
        <end position="133"/>
    </location>
</feature>
<dbReference type="PIRSF" id="PIRSF016821">
    <property type="entry name" value="HSP15"/>
    <property type="match status" value="1"/>
</dbReference>
<dbReference type="GO" id="GO:0034605">
    <property type="term" value="P:cellular response to heat"/>
    <property type="evidence" value="ECO:0007669"/>
    <property type="project" value="InterPro"/>
</dbReference>
<dbReference type="InterPro" id="IPR002942">
    <property type="entry name" value="S4_RNA-bd"/>
</dbReference>
<keyword evidence="8" id="KW-1185">Reference proteome</keyword>
<evidence type="ECO:0000259" key="6">
    <source>
        <dbReference type="SMART" id="SM00363"/>
    </source>
</evidence>
<dbReference type="SMART" id="SM00363">
    <property type="entry name" value="S4"/>
    <property type="match status" value="1"/>
</dbReference>
<dbReference type="GO" id="GO:0003727">
    <property type="term" value="F:single-stranded RNA binding"/>
    <property type="evidence" value="ECO:0007669"/>
    <property type="project" value="InterPro"/>
</dbReference>
<keyword evidence="2 4" id="KW-0694">RNA-binding</keyword>
<evidence type="ECO:0000256" key="2">
    <source>
        <dbReference type="ARBA" id="ARBA00022884"/>
    </source>
</evidence>
<dbReference type="STRING" id="288992.SAMN04488522_103787"/>
<evidence type="ECO:0000313" key="8">
    <source>
        <dbReference type="Proteomes" id="UP000184287"/>
    </source>
</evidence>
<protein>
    <submittedName>
        <fullName evidence="7">Heat shock protein Hsp15</fullName>
    </submittedName>
</protein>
<dbReference type="OrthoDB" id="9797176at2"/>
<dbReference type="AlphaFoldDB" id="A0A1M5ET93"/>
<dbReference type="PROSITE" id="PS50889">
    <property type="entry name" value="S4"/>
    <property type="match status" value="1"/>
</dbReference>
<dbReference type="GO" id="GO:0043023">
    <property type="term" value="F:ribosomal large subunit binding"/>
    <property type="evidence" value="ECO:0007669"/>
    <property type="project" value="InterPro"/>
</dbReference>
<accession>A0A1M5ET93</accession>
<dbReference type="InterPro" id="IPR036986">
    <property type="entry name" value="S4_RNA-bd_sf"/>
</dbReference>
<dbReference type="GO" id="GO:0003677">
    <property type="term" value="F:DNA binding"/>
    <property type="evidence" value="ECO:0007669"/>
    <property type="project" value="UniProtKB-KW"/>
</dbReference>
<keyword evidence="7" id="KW-0346">Stress response</keyword>
<evidence type="ECO:0000256" key="1">
    <source>
        <dbReference type="ARBA" id="ARBA00008396"/>
    </source>
</evidence>
<name>A0A1M5ET93_9SPHI</name>
<sequence length="133" mass="15328">MAEQEKLRIDKYLWAIRLFKTRSLATEACKAGRIKFNGQNLKASAVVKPGDVYQVSKGIEKKVIEVVELLYNRVEAKIAVTKYKDITPEEETYGFKSMFHAPTLKRDRGTGRPTKKDRRETDALTDDLFKEEE</sequence>
<evidence type="ECO:0000256" key="4">
    <source>
        <dbReference type="PROSITE-ProRule" id="PRU00182"/>
    </source>
</evidence>
<reference evidence="8" key="1">
    <citation type="submission" date="2016-11" db="EMBL/GenBank/DDBJ databases">
        <authorList>
            <person name="Varghese N."/>
            <person name="Submissions S."/>
        </authorList>
    </citation>
    <scope>NUCLEOTIDE SEQUENCE [LARGE SCALE GENOMIC DNA]</scope>
    <source>
        <strain evidence="8">DSM 16990</strain>
    </source>
</reference>
<dbReference type="CDD" id="cd00165">
    <property type="entry name" value="S4"/>
    <property type="match status" value="1"/>
</dbReference>
<organism evidence="7 8">
    <name type="scientific">Pedobacter caeni</name>
    <dbReference type="NCBI Taxonomy" id="288992"/>
    <lineage>
        <taxon>Bacteria</taxon>
        <taxon>Pseudomonadati</taxon>
        <taxon>Bacteroidota</taxon>
        <taxon>Sphingobacteriia</taxon>
        <taxon>Sphingobacteriales</taxon>
        <taxon>Sphingobacteriaceae</taxon>
        <taxon>Pedobacter</taxon>
    </lineage>
</organism>
<dbReference type="Gene3D" id="3.10.290.10">
    <property type="entry name" value="RNA-binding S4 domain"/>
    <property type="match status" value="1"/>
</dbReference>
<feature type="domain" description="RNA-binding S4" evidence="6">
    <location>
        <begin position="7"/>
        <end position="69"/>
    </location>
</feature>
<evidence type="ECO:0000313" key="7">
    <source>
        <dbReference type="EMBL" id="SHF82390.1"/>
    </source>
</evidence>
<dbReference type="InterPro" id="IPR025708">
    <property type="entry name" value="HSP15"/>
</dbReference>
<feature type="region of interest" description="Disordered" evidence="5">
    <location>
        <begin position="103"/>
        <end position="133"/>
    </location>
</feature>
<dbReference type="SUPFAM" id="SSF55174">
    <property type="entry name" value="Alpha-L RNA-binding motif"/>
    <property type="match status" value="1"/>
</dbReference>
<proteinExistence type="inferred from homology"/>
<dbReference type="RefSeq" id="WP_073232507.1">
    <property type="nucleotide sequence ID" value="NZ_FQUQ01000003.1"/>
</dbReference>
<evidence type="ECO:0000256" key="3">
    <source>
        <dbReference type="ARBA" id="ARBA00023125"/>
    </source>
</evidence>